<accession>A0AAE0IQ64</accession>
<evidence type="ECO:0000259" key="6">
    <source>
        <dbReference type="Pfam" id="PF01494"/>
    </source>
</evidence>
<dbReference type="Gene3D" id="2.40.400.10">
    <property type="entry name" value="Acetoacetate decarboxylase-like"/>
    <property type="match status" value="1"/>
</dbReference>
<dbReference type="SUPFAM" id="SSF54373">
    <property type="entry name" value="FAD-linked reductases, C-terminal domain"/>
    <property type="match status" value="1"/>
</dbReference>
<keyword evidence="3" id="KW-0274">FAD</keyword>
<dbReference type="AlphaFoldDB" id="A0AAE0IQ64"/>
<keyword evidence="5" id="KW-0503">Monooxygenase</keyword>
<dbReference type="PRINTS" id="PR00420">
    <property type="entry name" value="RNGMNOXGNASE"/>
</dbReference>
<gene>
    <name evidence="7" type="ORF">B0H66DRAFT_6119</name>
</gene>
<proteinExistence type="inferred from homology"/>
<dbReference type="SUPFAM" id="SSF160104">
    <property type="entry name" value="Acetoacetate decarboxylase-like"/>
    <property type="match status" value="1"/>
</dbReference>
<dbReference type="GO" id="GO:0004497">
    <property type="term" value="F:monooxygenase activity"/>
    <property type="evidence" value="ECO:0007669"/>
    <property type="project" value="UniProtKB-KW"/>
</dbReference>
<evidence type="ECO:0000256" key="3">
    <source>
        <dbReference type="ARBA" id="ARBA00022827"/>
    </source>
</evidence>
<evidence type="ECO:0000256" key="5">
    <source>
        <dbReference type="ARBA" id="ARBA00023033"/>
    </source>
</evidence>
<name>A0AAE0IQ64_9PEZI</name>
<evidence type="ECO:0000313" key="7">
    <source>
        <dbReference type="EMBL" id="KAK3328902.1"/>
    </source>
</evidence>
<reference evidence="7" key="2">
    <citation type="submission" date="2023-06" db="EMBL/GenBank/DDBJ databases">
        <authorList>
            <consortium name="Lawrence Berkeley National Laboratory"/>
            <person name="Haridas S."/>
            <person name="Hensen N."/>
            <person name="Bonometti L."/>
            <person name="Westerberg I."/>
            <person name="Brannstrom I.O."/>
            <person name="Guillou S."/>
            <person name="Cros-Aarteil S."/>
            <person name="Calhoun S."/>
            <person name="Kuo A."/>
            <person name="Mondo S."/>
            <person name="Pangilinan J."/>
            <person name="Riley R."/>
            <person name="Labutti K."/>
            <person name="Andreopoulos B."/>
            <person name="Lipzen A."/>
            <person name="Chen C."/>
            <person name="Yanf M."/>
            <person name="Daum C."/>
            <person name="Ng V."/>
            <person name="Clum A."/>
            <person name="Steindorff A."/>
            <person name="Ohm R."/>
            <person name="Martin F."/>
            <person name="Silar P."/>
            <person name="Natvig D."/>
            <person name="Lalanne C."/>
            <person name="Gautier V."/>
            <person name="Ament-Velasquez S.L."/>
            <person name="Kruys A."/>
            <person name="Hutchinson M.I."/>
            <person name="Powell A.J."/>
            <person name="Barry K."/>
            <person name="Miller A.N."/>
            <person name="Grigoriev I.V."/>
            <person name="Debuchy R."/>
            <person name="Gladieux P."/>
            <person name="Thoren M.H."/>
            <person name="Johannesson H."/>
        </authorList>
    </citation>
    <scope>NUCLEOTIDE SEQUENCE</scope>
    <source>
        <strain evidence="7">CBS 118394</strain>
    </source>
</reference>
<dbReference type="SUPFAM" id="SSF51905">
    <property type="entry name" value="FAD/NAD(P)-binding domain"/>
    <property type="match status" value="1"/>
</dbReference>
<dbReference type="GO" id="GO:0071949">
    <property type="term" value="F:FAD binding"/>
    <property type="evidence" value="ECO:0007669"/>
    <property type="project" value="InterPro"/>
</dbReference>
<keyword evidence="8" id="KW-1185">Reference proteome</keyword>
<protein>
    <recommendedName>
        <fullName evidence="6">FAD-binding domain-containing protein</fullName>
    </recommendedName>
</protein>
<dbReference type="PANTHER" id="PTHR13789:SF261">
    <property type="entry name" value="HYDROXYLASE, PUTATIVE (AFU_ORTHOLOGUE AFUA_7G00590)-RELATED"/>
    <property type="match status" value="1"/>
</dbReference>
<dbReference type="Gene3D" id="3.50.50.60">
    <property type="entry name" value="FAD/NAD(P)-binding domain"/>
    <property type="match status" value="1"/>
</dbReference>
<evidence type="ECO:0000313" key="8">
    <source>
        <dbReference type="Proteomes" id="UP001283341"/>
    </source>
</evidence>
<keyword evidence="4" id="KW-0560">Oxidoreductase</keyword>
<sequence length="730" mass="80569">MENLRTDSPGGIMASVATNSDAHVDSSTPLIDDHPIPLKISIVGAGIGGLTAAIGLRRNGHEVHLFEQSRFANEIGAAVHLAPNSNGILRRWGIFAEHFGANPMEGMVECTQDGQVRRDIPFHMASKRWQHPWHLVHRVNLHDRLKKLATSQDEAGPSAVLHTSSKVIAVEPEKGTIWLANGTEVAADVVIGADGIYSMTRRYIKDTKLFSSGKAAFRFLISRQVAESDPITAPLVQKKGTLMMWCGDDRRIVMYPCNDNQLLNVVCIHPDTESHATKSDEWNKQGYIEQVLKVYREFDPAIKTLLGKVDPSTVKVWQLLDMEKLPAWTTAKLVLLGDAAHPFTPHQGQGASQAIEDAAALATVLPRGTASEEIPERLKLYQKIRYERAHAIQEYSRLAGVDWVDGKPTIDMMAFRDYNFGHDEIDHASNIFKRWKWAKKPDMYWRMPIAFGPFPGPLQDADGRRRVADSPSGRFTTMTVKFKTSRTFLETLFPTDEFRFKSPDTVTTATFSATNLDNLAWIGGKGYTHFGLYVHGVQYVKKDGTVIDGTYLPVLFESLADSVVSGREELGISKLFCDIDFHHDSKQNTGCMTASWRGAVFANICLSGLEQDDNLTAEDGTICGEPDEEGILVYQYIPAVGAPGKADAKYACEAKVRSARVEKVSRASPRASSGSGVAPQVKIDARDWKALPTLHHVMSVLAEVPIYEIVGAKVVEGSGAPDFSSSRRIE</sequence>
<organism evidence="7 8">
    <name type="scientific">Apodospora peruviana</name>
    <dbReference type="NCBI Taxonomy" id="516989"/>
    <lineage>
        <taxon>Eukaryota</taxon>
        <taxon>Fungi</taxon>
        <taxon>Dikarya</taxon>
        <taxon>Ascomycota</taxon>
        <taxon>Pezizomycotina</taxon>
        <taxon>Sordariomycetes</taxon>
        <taxon>Sordariomycetidae</taxon>
        <taxon>Sordariales</taxon>
        <taxon>Lasiosphaeriaceae</taxon>
        <taxon>Apodospora</taxon>
    </lineage>
</organism>
<feature type="domain" description="FAD-binding" evidence="6">
    <location>
        <begin position="40"/>
        <end position="393"/>
    </location>
</feature>
<dbReference type="GO" id="GO:0016829">
    <property type="term" value="F:lyase activity"/>
    <property type="evidence" value="ECO:0007669"/>
    <property type="project" value="InterPro"/>
</dbReference>
<comment type="caution">
    <text evidence="7">The sequence shown here is derived from an EMBL/GenBank/DDBJ whole genome shotgun (WGS) entry which is preliminary data.</text>
</comment>
<dbReference type="InterPro" id="IPR010451">
    <property type="entry name" value="Acetoacetate_decarboxylase"/>
</dbReference>
<dbReference type="Proteomes" id="UP001283341">
    <property type="component" value="Unassembled WGS sequence"/>
</dbReference>
<dbReference type="EMBL" id="JAUEDM010000001">
    <property type="protein sequence ID" value="KAK3328902.1"/>
    <property type="molecule type" value="Genomic_DNA"/>
</dbReference>
<dbReference type="InterPro" id="IPR036188">
    <property type="entry name" value="FAD/NAD-bd_sf"/>
</dbReference>
<evidence type="ECO:0000256" key="2">
    <source>
        <dbReference type="ARBA" id="ARBA00022630"/>
    </source>
</evidence>
<dbReference type="InterPro" id="IPR023375">
    <property type="entry name" value="ADC_dom_sf"/>
</dbReference>
<dbReference type="Pfam" id="PF01494">
    <property type="entry name" value="FAD_binding_3"/>
    <property type="match status" value="1"/>
</dbReference>
<comment type="similarity">
    <text evidence="1">Belongs to the paxM FAD-dependent monooxygenase family.</text>
</comment>
<dbReference type="InterPro" id="IPR050493">
    <property type="entry name" value="FAD-dep_Monooxygenase_BioMet"/>
</dbReference>
<dbReference type="PANTHER" id="PTHR13789">
    <property type="entry name" value="MONOOXYGENASE"/>
    <property type="match status" value="1"/>
</dbReference>
<keyword evidence="2" id="KW-0285">Flavoprotein</keyword>
<evidence type="ECO:0000256" key="1">
    <source>
        <dbReference type="ARBA" id="ARBA00007992"/>
    </source>
</evidence>
<evidence type="ECO:0000256" key="4">
    <source>
        <dbReference type="ARBA" id="ARBA00023002"/>
    </source>
</evidence>
<reference evidence="7" key="1">
    <citation type="journal article" date="2023" name="Mol. Phylogenet. Evol.">
        <title>Genome-scale phylogeny and comparative genomics of the fungal order Sordariales.</title>
        <authorList>
            <person name="Hensen N."/>
            <person name="Bonometti L."/>
            <person name="Westerberg I."/>
            <person name="Brannstrom I.O."/>
            <person name="Guillou S."/>
            <person name="Cros-Aarteil S."/>
            <person name="Calhoun S."/>
            <person name="Haridas S."/>
            <person name="Kuo A."/>
            <person name="Mondo S."/>
            <person name="Pangilinan J."/>
            <person name="Riley R."/>
            <person name="LaButti K."/>
            <person name="Andreopoulos B."/>
            <person name="Lipzen A."/>
            <person name="Chen C."/>
            <person name="Yan M."/>
            <person name="Daum C."/>
            <person name="Ng V."/>
            <person name="Clum A."/>
            <person name="Steindorff A."/>
            <person name="Ohm R.A."/>
            <person name="Martin F."/>
            <person name="Silar P."/>
            <person name="Natvig D.O."/>
            <person name="Lalanne C."/>
            <person name="Gautier V."/>
            <person name="Ament-Velasquez S.L."/>
            <person name="Kruys A."/>
            <person name="Hutchinson M.I."/>
            <person name="Powell A.J."/>
            <person name="Barry K."/>
            <person name="Miller A.N."/>
            <person name="Grigoriev I.V."/>
            <person name="Debuchy R."/>
            <person name="Gladieux P."/>
            <person name="Hiltunen Thoren M."/>
            <person name="Johannesson H."/>
        </authorList>
    </citation>
    <scope>NUCLEOTIDE SEQUENCE</scope>
    <source>
        <strain evidence="7">CBS 118394</strain>
    </source>
</reference>
<dbReference type="InterPro" id="IPR002938">
    <property type="entry name" value="FAD-bd"/>
</dbReference>
<dbReference type="Pfam" id="PF06314">
    <property type="entry name" value="ADC"/>
    <property type="match status" value="1"/>
</dbReference>